<feature type="domain" description="ParB-like N-terminal" evidence="1">
    <location>
        <begin position="191"/>
        <end position="284"/>
    </location>
</feature>
<gene>
    <name evidence="2" type="ORF">JIN87_02300</name>
</gene>
<dbReference type="InterPro" id="IPR003115">
    <property type="entry name" value="ParB_N"/>
</dbReference>
<reference evidence="2" key="1">
    <citation type="submission" date="2021-01" db="EMBL/GenBank/DDBJ databases">
        <title>Modified the classification status of verrucomicrobia.</title>
        <authorList>
            <person name="Feng X."/>
        </authorList>
    </citation>
    <scope>NUCLEOTIDE SEQUENCE</scope>
    <source>
        <strain evidence="2">KCTC 13126</strain>
    </source>
</reference>
<proteinExistence type="predicted"/>
<evidence type="ECO:0000259" key="1">
    <source>
        <dbReference type="SMART" id="SM00470"/>
    </source>
</evidence>
<dbReference type="CDD" id="cd16387">
    <property type="entry name" value="ParB_N_Srx"/>
    <property type="match status" value="1"/>
</dbReference>
<evidence type="ECO:0000313" key="2">
    <source>
        <dbReference type="EMBL" id="MBK1875678.1"/>
    </source>
</evidence>
<sequence>MGSVRKILHKSTLPDREKHHSRLFIDLAENIHIHHREFRTVFSLDEYFEYADIIKSSTEDVRSFLEQNPSYQEHKYPTTIMIAGGKERQLKFLENSPTPNKSEYFSNEFTIELQDVFVTDEVHIHYRDFRIALDRVRFKQMAKGFAESLTELENFEKTQSYDREHHPDRLIEDFNTNKSVSNYEAKTMGVTPTRISQITSPWLEGKGPKWQANRDSINSITASIKEGIKSPPIILSTENDGSHYIIDGHHRFEAHKQLKLNTIDAIVTDITFKESEKIRKAEHLLKEFDIETNFKYSLCSFMKSYLGFRLNRFYTSAFKRKMKRQTWWWRTLRWIKIRLFGKGFVFKTFNESHNHHN</sequence>
<protein>
    <submittedName>
        <fullName evidence="2">ParB-like nuclease domain-containing protein</fullName>
    </submittedName>
</protein>
<organism evidence="2 3">
    <name type="scientific">Pelagicoccus mobilis</name>
    <dbReference type="NCBI Taxonomy" id="415221"/>
    <lineage>
        <taxon>Bacteria</taxon>
        <taxon>Pseudomonadati</taxon>
        <taxon>Verrucomicrobiota</taxon>
        <taxon>Opitutia</taxon>
        <taxon>Puniceicoccales</taxon>
        <taxon>Pelagicoccaceae</taxon>
        <taxon>Pelagicoccus</taxon>
    </lineage>
</organism>
<comment type="caution">
    <text evidence="2">The sequence shown here is derived from an EMBL/GenBank/DDBJ whole genome shotgun (WGS) entry which is preliminary data.</text>
</comment>
<dbReference type="EMBL" id="JAENIL010000003">
    <property type="protein sequence ID" value="MBK1875678.1"/>
    <property type="molecule type" value="Genomic_DNA"/>
</dbReference>
<evidence type="ECO:0000313" key="3">
    <source>
        <dbReference type="Proteomes" id="UP000617628"/>
    </source>
</evidence>
<dbReference type="Proteomes" id="UP000617628">
    <property type="component" value="Unassembled WGS sequence"/>
</dbReference>
<dbReference type="InterPro" id="IPR036086">
    <property type="entry name" value="ParB/Sulfiredoxin_sf"/>
</dbReference>
<dbReference type="SMART" id="SM00470">
    <property type="entry name" value="ParB"/>
    <property type="match status" value="1"/>
</dbReference>
<dbReference type="AlphaFoldDB" id="A0A934VPM2"/>
<dbReference type="Pfam" id="PF02195">
    <property type="entry name" value="ParB_N"/>
    <property type="match status" value="1"/>
</dbReference>
<dbReference type="Gene3D" id="3.90.1530.10">
    <property type="entry name" value="Conserved hypothetical protein from pyrococcus furiosus pfu- 392566-001, ParB domain"/>
    <property type="match status" value="1"/>
</dbReference>
<name>A0A934VPM2_9BACT</name>
<dbReference type="SUPFAM" id="SSF110849">
    <property type="entry name" value="ParB/Sulfiredoxin"/>
    <property type="match status" value="1"/>
</dbReference>
<dbReference type="RefSeq" id="WP_200353897.1">
    <property type="nucleotide sequence ID" value="NZ_JAENIL010000003.1"/>
</dbReference>
<accession>A0A934VPM2</accession>
<keyword evidence="3" id="KW-1185">Reference proteome</keyword>